<protein>
    <submittedName>
        <fullName evidence="1">Uncharacterized protein</fullName>
    </submittedName>
</protein>
<evidence type="ECO:0000313" key="1">
    <source>
        <dbReference type="EMBL" id="GIP19241.1"/>
    </source>
</evidence>
<dbReference type="RefSeq" id="WP_213519893.1">
    <property type="nucleotide sequence ID" value="NZ_BOSE01000013.1"/>
</dbReference>
<dbReference type="EMBL" id="BOSE01000013">
    <property type="protein sequence ID" value="GIP19241.1"/>
    <property type="molecule type" value="Genomic_DNA"/>
</dbReference>
<organism evidence="1 2">
    <name type="scientific">Paenibacillus montaniterrae</name>
    <dbReference type="NCBI Taxonomy" id="429341"/>
    <lineage>
        <taxon>Bacteria</taxon>
        <taxon>Bacillati</taxon>
        <taxon>Bacillota</taxon>
        <taxon>Bacilli</taxon>
        <taxon>Bacillales</taxon>
        <taxon>Paenibacillaceae</taxon>
        <taxon>Paenibacillus</taxon>
    </lineage>
</organism>
<name>A0A919YY05_9BACL</name>
<dbReference type="AlphaFoldDB" id="A0A919YY05"/>
<keyword evidence="2" id="KW-1185">Reference proteome</keyword>
<proteinExistence type="predicted"/>
<reference evidence="1" key="1">
    <citation type="submission" date="2021-03" db="EMBL/GenBank/DDBJ databases">
        <title>Antimicrobial resistance genes in bacteria isolated from Japanese honey, and their potential for conferring macrolide and lincosamide resistance in the American foulbrood pathogen Paenibacillus larvae.</title>
        <authorList>
            <person name="Okamoto M."/>
            <person name="Kumagai M."/>
            <person name="Kanamori H."/>
            <person name="Takamatsu D."/>
        </authorList>
    </citation>
    <scope>NUCLEOTIDE SEQUENCE</scope>
    <source>
        <strain evidence="1">J40TS1</strain>
    </source>
</reference>
<accession>A0A919YY05</accession>
<dbReference type="Proteomes" id="UP000683139">
    <property type="component" value="Unassembled WGS sequence"/>
</dbReference>
<gene>
    <name evidence="1" type="ORF">J40TS1_48830</name>
</gene>
<sequence length="215" mass="24405">MNHSRFSILPEPEQLKQQLLTLSALDIILCDTDWLRVYQYDAKWSEQAQLATVSNGAGDNLHIIFVREGVLIKGFDHESPFSPHARDEYGVWPGIYDHVPSALFSYIEQEDALELEDVTFCLWREPGDAEWQAGSIENPAGWDDGFDFLIGYLYQTPEDYAEWAESYYEAEIELDVVKQIYAGSRITAELIGRLNPDRNAAEALAELQQLGVPTS</sequence>
<comment type="caution">
    <text evidence="1">The sequence shown here is derived from an EMBL/GenBank/DDBJ whole genome shotgun (WGS) entry which is preliminary data.</text>
</comment>
<evidence type="ECO:0000313" key="2">
    <source>
        <dbReference type="Proteomes" id="UP000683139"/>
    </source>
</evidence>